<dbReference type="AlphaFoldDB" id="A0A518CPY6"/>
<reference evidence="1 2" key="1">
    <citation type="submission" date="2019-02" db="EMBL/GenBank/DDBJ databases">
        <title>Deep-cultivation of Planctomycetes and their phenomic and genomic characterization uncovers novel biology.</title>
        <authorList>
            <person name="Wiegand S."/>
            <person name="Jogler M."/>
            <person name="Boedeker C."/>
            <person name="Pinto D."/>
            <person name="Vollmers J."/>
            <person name="Rivas-Marin E."/>
            <person name="Kohn T."/>
            <person name="Peeters S.H."/>
            <person name="Heuer A."/>
            <person name="Rast P."/>
            <person name="Oberbeckmann S."/>
            <person name="Bunk B."/>
            <person name="Jeske O."/>
            <person name="Meyerdierks A."/>
            <person name="Storesund J.E."/>
            <person name="Kallscheuer N."/>
            <person name="Luecker S."/>
            <person name="Lage O.M."/>
            <person name="Pohl T."/>
            <person name="Merkel B.J."/>
            <person name="Hornburger P."/>
            <person name="Mueller R.-W."/>
            <person name="Bruemmer F."/>
            <person name="Labrenz M."/>
            <person name="Spormann A.M."/>
            <person name="Op den Camp H."/>
            <person name="Overmann J."/>
            <person name="Amann R."/>
            <person name="Jetten M.S.M."/>
            <person name="Mascher T."/>
            <person name="Medema M.H."/>
            <person name="Devos D.P."/>
            <person name="Kaster A.-K."/>
            <person name="Ovreas L."/>
            <person name="Rohde M."/>
            <person name="Galperin M.Y."/>
            <person name="Jogler C."/>
        </authorList>
    </citation>
    <scope>NUCLEOTIDE SEQUENCE [LARGE SCALE GENOMIC DNA]</scope>
    <source>
        <strain evidence="1 2">Pla110</strain>
    </source>
</reference>
<protein>
    <submittedName>
        <fullName evidence="1">Uncharacterized protein</fullName>
    </submittedName>
</protein>
<keyword evidence="2" id="KW-1185">Reference proteome</keyword>
<proteinExistence type="predicted"/>
<sequence>MKVEYSGRSTVGELSRQAGPVVKHAGHDYKAAHFFWLIQSAAFRYWE</sequence>
<organism evidence="1 2">
    <name type="scientific">Polystyrenella longa</name>
    <dbReference type="NCBI Taxonomy" id="2528007"/>
    <lineage>
        <taxon>Bacteria</taxon>
        <taxon>Pseudomonadati</taxon>
        <taxon>Planctomycetota</taxon>
        <taxon>Planctomycetia</taxon>
        <taxon>Planctomycetales</taxon>
        <taxon>Planctomycetaceae</taxon>
        <taxon>Polystyrenella</taxon>
    </lineage>
</organism>
<dbReference type="KEGG" id="plon:Pla110_30260"/>
<evidence type="ECO:0000313" key="1">
    <source>
        <dbReference type="EMBL" id="QDU81285.1"/>
    </source>
</evidence>
<dbReference type="EMBL" id="CP036281">
    <property type="protein sequence ID" value="QDU81285.1"/>
    <property type="molecule type" value="Genomic_DNA"/>
</dbReference>
<dbReference type="Proteomes" id="UP000317178">
    <property type="component" value="Chromosome"/>
</dbReference>
<name>A0A518CPY6_9PLAN</name>
<evidence type="ECO:0000313" key="2">
    <source>
        <dbReference type="Proteomes" id="UP000317178"/>
    </source>
</evidence>
<gene>
    <name evidence="1" type="ORF">Pla110_30260</name>
</gene>
<accession>A0A518CPY6</accession>